<dbReference type="Gene3D" id="3.10.580.10">
    <property type="entry name" value="CBS-domain"/>
    <property type="match status" value="1"/>
</dbReference>
<dbReference type="HOGENOM" id="CLU_015237_4_0_5"/>
<evidence type="ECO:0000256" key="11">
    <source>
        <dbReference type="SAM" id="Phobius"/>
    </source>
</evidence>
<dbReference type="InterPro" id="IPR046342">
    <property type="entry name" value="CBS_dom_sf"/>
</dbReference>
<dbReference type="InterPro" id="IPR016169">
    <property type="entry name" value="FAD-bd_PCMH_sub2"/>
</dbReference>
<dbReference type="Gene3D" id="3.30.465.10">
    <property type="match status" value="1"/>
</dbReference>
<keyword evidence="15" id="KW-1185">Reference proteome</keyword>
<reference evidence="15" key="1">
    <citation type="submission" date="2008-03" db="EMBL/GenBank/DDBJ databases">
        <title>Complete sequence of chromosome of Beijerinckia indica subsp. indica ATCC 9039.</title>
        <authorList>
            <consortium name="US DOE Joint Genome Institute"/>
            <person name="Copeland A."/>
            <person name="Lucas S."/>
            <person name="Lapidus A."/>
            <person name="Glavina del Rio T."/>
            <person name="Dalin E."/>
            <person name="Tice H."/>
            <person name="Bruce D."/>
            <person name="Goodwin L."/>
            <person name="Pitluck S."/>
            <person name="LaButti K."/>
            <person name="Schmutz J."/>
            <person name="Larimer F."/>
            <person name="Land M."/>
            <person name="Hauser L."/>
            <person name="Kyrpides N."/>
            <person name="Mikhailova N."/>
            <person name="Dunfield P.F."/>
            <person name="Dedysh S.N."/>
            <person name="Liesack W."/>
            <person name="Saw J.H."/>
            <person name="Alam M."/>
            <person name="Chen Y."/>
            <person name="Murrell J.C."/>
            <person name="Richardson P."/>
        </authorList>
    </citation>
    <scope>NUCLEOTIDE SEQUENCE [LARGE SCALE GENOMIC DNA]</scope>
    <source>
        <strain evidence="15">ATCC 9039 / DSM 1715 / NCIMB 8712</strain>
    </source>
</reference>
<feature type="transmembrane region" description="Helical" evidence="11">
    <location>
        <begin position="12"/>
        <end position="34"/>
    </location>
</feature>
<keyword evidence="8 10" id="KW-0472">Membrane</keyword>
<dbReference type="AlphaFoldDB" id="B2IGU1"/>
<evidence type="ECO:0000256" key="8">
    <source>
        <dbReference type="ARBA" id="ARBA00023136"/>
    </source>
</evidence>
<dbReference type="eggNOG" id="COG1253">
    <property type="taxonomic scope" value="Bacteria"/>
</dbReference>
<keyword evidence="5" id="KW-0677">Repeat</keyword>
<dbReference type="RefSeq" id="WP_012385207.1">
    <property type="nucleotide sequence ID" value="NC_010581.1"/>
</dbReference>
<protein>
    <recommendedName>
        <fullName evidence="16">Hemolysin</fullName>
    </recommendedName>
</protein>
<dbReference type="FunFam" id="3.30.465.10:FF:000023">
    <property type="entry name" value="Magnesium and cobalt transporter"/>
    <property type="match status" value="1"/>
</dbReference>
<feature type="transmembrane region" description="Helical" evidence="11">
    <location>
        <begin position="103"/>
        <end position="131"/>
    </location>
</feature>
<evidence type="ECO:0000256" key="10">
    <source>
        <dbReference type="PROSITE-ProRule" id="PRU01193"/>
    </source>
</evidence>
<accession>B2IGU1</accession>
<dbReference type="InterPro" id="IPR036318">
    <property type="entry name" value="FAD-bd_PCMH-like_sf"/>
</dbReference>
<dbReference type="InterPro" id="IPR002550">
    <property type="entry name" value="CNNM"/>
</dbReference>
<dbReference type="GO" id="GO:0005886">
    <property type="term" value="C:plasma membrane"/>
    <property type="evidence" value="ECO:0007669"/>
    <property type="project" value="UniProtKB-SubCell"/>
</dbReference>
<dbReference type="STRING" id="395963.Bind_2234"/>
<evidence type="ECO:0000256" key="4">
    <source>
        <dbReference type="ARBA" id="ARBA00022692"/>
    </source>
</evidence>
<keyword evidence="7 9" id="KW-0129">CBS domain</keyword>
<evidence type="ECO:0008006" key="16">
    <source>
        <dbReference type="Google" id="ProtNLM"/>
    </source>
</evidence>
<dbReference type="KEGG" id="bid:Bind_2234"/>
<dbReference type="PROSITE" id="PS51846">
    <property type="entry name" value="CNNM"/>
    <property type="match status" value="1"/>
</dbReference>
<organism evidence="14 15">
    <name type="scientific">Beijerinckia indica subsp. indica (strain ATCC 9039 / DSM 1715 / NCIMB 8712)</name>
    <dbReference type="NCBI Taxonomy" id="395963"/>
    <lineage>
        <taxon>Bacteria</taxon>
        <taxon>Pseudomonadati</taxon>
        <taxon>Pseudomonadota</taxon>
        <taxon>Alphaproteobacteria</taxon>
        <taxon>Hyphomicrobiales</taxon>
        <taxon>Beijerinckiaceae</taxon>
        <taxon>Beijerinckia</taxon>
    </lineage>
</organism>
<evidence type="ECO:0000256" key="3">
    <source>
        <dbReference type="ARBA" id="ARBA00022475"/>
    </source>
</evidence>
<dbReference type="Pfam" id="PF01595">
    <property type="entry name" value="CNNM"/>
    <property type="match status" value="1"/>
</dbReference>
<dbReference type="EMBL" id="CP001016">
    <property type="protein sequence ID" value="ACB95852.1"/>
    <property type="molecule type" value="Genomic_DNA"/>
</dbReference>
<evidence type="ECO:0000259" key="12">
    <source>
        <dbReference type="PROSITE" id="PS51371"/>
    </source>
</evidence>
<proteinExistence type="inferred from homology"/>
<reference evidence="14 15" key="2">
    <citation type="journal article" date="2010" name="J. Bacteriol.">
        <title>Complete genome sequence of Beijerinckia indica subsp. indica.</title>
        <authorList>
            <person name="Tamas I."/>
            <person name="Dedysh S.N."/>
            <person name="Liesack W."/>
            <person name="Stott M.B."/>
            <person name="Alam M."/>
            <person name="Murrell J.C."/>
            <person name="Dunfield P.F."/>
        </authorList>
    </citation>
    <scope>NUCLEOTIDE SEQUENCE [LARGE SCALE GENOMIC DNA]</scope>
    <source>
        <strain evidence="15">ATCC 9039 / DSM 1715 / NCIMB 8712</strain>
    </source>
</reference>
<dbReference type="SMART" id="SM00116">
    <property type="entry name" value="CBS"/>
    <property type="match status" value="1"/>
</dbReference>
<dbReference type="InterPro" id="IPR000644">
    <property type="entry name" value="CBS_dom"/>
</dbReference>
<dbReference type="InterPro" id="IPR005170">
    <property type="entry name" value="Transptr-assoc_dom"/>
</dbReference>
<gene>
    <name evidence="14" type="ordered locus">Bind_2234</name>
</gene>
<dbReference type="PANTHER" id="PTHR43099:SF2">
    <property type="entry name" value="UPF0053 PROTEIN YRKA"/>
    <property type="match status" value="1"/>
</dbReference>
<dbReference type="Proteomes" id="UP000001695">
    <property type="component" value="Chromosome"/>
</dbReference>
<dbReference type="InterPro" id="IPR044751">
    <property type="entry name" value="Ion_transp-like_CBS"/>
</dbReference>
<evidence type="ECO:0000256" key="6">
    <source>
        <dbReference type="ARBA" id="ARBA00022989"/>
    </source>
</evidence>
<evidence type="ECO:0000313" key="15">
    <source>
        <dbReference type="Proteomes" id="UP000001695"/>
    </source>
</evidence>
<evidence type="ECO:0000256" key="7">
    <source>
        <dbReference type="ARBA" id="ARBA00023122"/>
    </source>
</evidence>
<evidence type="ECO:0000256" key="1">
    <source>
        <dbReference type="ARBA" id="ARBA00004651"/>
    </source>
</evidence>
<dbReference type="PANTHER" id="PTHR43099">
    <property type="entry name" value="UPF0053 PROTEIN YRKA"/>
    <property type="match status" value="1"/>
</dbReference>
<sequence length="443" mass="48533">MGDGSSLSDILGILAVFLLVFANGFFVAAEFALVSVRRSRVAELVAAKRVNALSLQTTLNHLDLNLAATQLGVTISSLGLGWIGEPALAHLIEPLFSALPRDWMSAGSHAISVAISFIIITALHIVLGELAPKSLALQRTERTALFVVGPLNVFQFVLRPAIIALNTLGNMVLRIVGLQAGKGEESRHSPEELKLLVAASRKAGLLQEAQQEVLDRVFNIGQRRIGDIMTPRVDLDWIDLDDKPDDILKSIRECRHEQLLAGRGNIDEPLGMVSKKELLDQVLDGGQINAAAALREPLVVHESTPVFRVLEQFKRAPVRLALVVDEYGSLEGIVTQTDLLEAIAGDLAATEDDTPDIVERADGSLLIEGMMPAHEAFERLGVKDRPEEEDYHTLAGFALHQLEHLPEVGEEFSWDGWRFEIVDMDGRRIDKLLATRESESKSL</sequence>
<evidence type="ECO:0000256" key="9">
    <source>
        <dbReference type="PROSITE-ProRule" id="PRU00703"/>
    </source>
</evidence>
<comment type="subcellular location">
    <subcellularLocation>
        <location evidence="1">Cell membrane</location>
        <topology evidence="1">Multi-pass membrane protein</topology>
    </subcellularLocation>
</comment>
<evidence type="ECO:0000256" key="5">
    <source>
        <dbReference type="ARBA" id="ARBA00022737"/>
    </source>
</evidence>
<dbReference type="SUPFAM" id="SSF56176">
    <property type="entry name" value="FAD-binding/transporter-associated domain-like"/>
    <property type="match status" value="1"/>
</dbReference>
<dbReference type="Pfam" id="PF00571">
    <property type="entry name" value="CBS"/>
    <property type="match status" value="1"/>
</dbReference>
<feature type="domain" description="CBS" evidence="12">
    <location>
        <begin position="293"/>
        <end position="350"/>
    </location>
</feature>
<dbReference type="PROSITE" id="PS51371">
    <property type="entry name" value="CBS"/>
    <property type="match status" value="1"/>
</dbReference>
<dbReference type="OrthoDB" id="9805314at2"/>
<comment type="similarity">
    <text evidence="2">Belongs to the UPF0053 family. Hemolysin C subfamily.</text>
</comment>
<dbReference type="InterPro" id="IPR051676">
    <property type="entry name" value="UPF0053_domain"/>
</dbReference>
<keyword evidence="3" id="KW-1003">Cell membrane</keyword>
<feature type="domain" description="CNNM transmembrane" evidence="13">
    <location>
        <begin position="5"/>
        <end position="210"/>
    </location>
</feature>
<keyword evidence="4 10" id="KW-0812">Transmembrane</keyword>
<evidence type="ECO:0000313" key="14">
    <source>
        <dbReference type="EMBL" id="ACB95852.1"/>
    </source>
</evidence>
<keyword evidence="6 10" id="KW-1133">Transmembrane helix</keyword>
<dbReference type="SMART" id="SM01091">
    <property type="entry name" value="CorC_HlyC"/>
    <property type="match status" value="1"/>
</dbReference>
<name>B2IGU1_BEII9</name>
<dbReference type="SUPFAM" id="SSF54631">
    <property type="entry name" value="CBS-domain pair"/>
    <property type="match status" value="1"/>
</dbReference>
<evidence type="ECO:0000256" key="2">
    <source>
        <dbReference type="ARBA" id="ARBA00006446"/>
    </source>
</evidence>
<dbReference type="Pfam" id="PF03471">
    <property type="entry name" value="CorC_HlyC"/>
    <property type="match status" value="1"/>
</dbReference>
<dbReference type="GO" id="GO:0050660">
    <property type="term" value="F:flavin adenine dinucleotide binding"/>
    <property type="evidence" value="ECO:0007669"/>
    <property type="project" value="InterPro"/>
</dbReference>
<dbReference type="CDD" id="cd04590">
    <property type="entry name" value="CBS_pair_CorC_HlyC_assoc"/>
    <property type="match status" value="1"/>
</dbReference>
<evidence type="ECO:0000259" key="13">
    <source>
        <dbReference type="PROSITE" id="PS51846"/>
    </source>
</evidence>